<keyword evidence="2" id="KW-1133">Transmembrane helix</keyword>
<feature type="chain" id="PRO_5021256058" evidence="3">
    <location>
        <begin position="28"/>
        <end position="507"/>
    </location>
</feature>
<feature type="transmembrane region" description="Helical" evidence="2">
    <location>
        <begin position="272"/>
        <end position="298"/>
    </location>
</feature>
<feature type="compositionally biased region" description="Acidic residues" evidence="1">
    <location>
        <begin position="322"/>
        <end position="333"/>
    </location>
</feature>
<evidence type="ECO:0000256" key="3">
    <source>
        <dbReference type="SAM" id="SignalP"/>
    </source>
</evidence>
<dbReference type="EMBL" id="SEKV01000167">
    <property type="protein sequence ID" value="TFY62419.1"/>
    <property type="molecule type" value="Genomic_DNA"/>
</dbReference>
<comment type="caution">
    <text evidence="4">The sequence shown here is derived from an EMBL/GenBank/DDBJ whole genome shotgun (WGS) entry which is preliminary data.</text>
</comment>
<keyword evidence="2" id="KW-0472">Membrane</keyword>
<evidence type="ECO:0000256" key="1">
    <source>
        <dbReference type="SAM" id="MobiDB-lite"/>
    </source>
</evidence>
<dbReference type="Proteomes" id="UP000298390">
    <property type="component" value="Unassembled WGS sequence"/>
</dbReference>
<dbReference type="AlphaFoldDB" id="A0A4Y9YN52"/>
<feature type="signal peptide" evidence="3">
    <location>
        <begin position="1"/>
        <end position="27"/>
    </location>
</feature>
<feature type="compositionally biased region" description="Polar residues" evidence="1">
    <location>
        <begin position="453"/>
        <end position="464"/>
    </location>
</feature>
<keyword evidence="2" id="KW-0812">Transmembrane</keyword>
<feature type="region of interest" description="Disordered" evidence="1">
    <location>
        <begin position="319"/>
        <end position="364"/>
    </location>
</feature>
<proteinExistence type="predicted"/>
<evidence type="ECO:0000313" key="4">
    <source>
        <dbReference type="EMBL" id="TFY62419.1"/>
    </source>
</evidence>
<sequence length="507" mass="54790">MSLLHLNLRSFTILSFIALQYVAVVSGEIRTIDDTDGDSVTGATPTYSNEDCWNKGPDCSACTFQPDPSQAHYGTWHDTTSNVCNNAYVNGTSSHSVAFDFTGPTAELMNLTFTLDGETSTAAFPQSVSGATYGYQYNYSVFSQSSLSNTEHSFTMAAIQGTSASVLLFDYAQYTYLRGADSKYYEPNSEHHTRNELISNDFNTDLEYTEHIIVYYGYLHGSFLRAKQHAIFAAREHCYIEWSDVTTSASTSSSTTTVAANSKSGNDPPVNMSVVVGAAVGGSVAVIVILVVVVVLYVRCKKGARVRISPPNTLRKSRYDTVFEDDGDGDGDGDEQHTPTPNKGKSPARNGVKFGSAPRRSRPVMILTDLRASHGSMPSSHRFNRDSEVSSAGLLGTLSAAGSLSAEVDARSVMRQSSGSNLRMGEESSGYGAETDVPPLPSSTESYPPPPTIEQSPKGGSTSTAERRNGTVWQTQLATLRSEMAEEIARLREQTEAITMVPPPAYM</sequence>
<name>A0A4Y9YN52_9APHY</name>
<organism evidence="4 5">
    <name type="scientific">Rhodofomes roseus</name>
    <dbReference type="NCBI Taxonomy" id="34475"/>
    <lineage>
        <taxon>Eukaryota</taxon>
        <taxon>Fungi</taxon>
        <taxon>Dikarya</taxon>
        <taxon>Basidiomycota</taxon>
        <taxon>Agaricomycotina</taxon>
        <taxon>Agaricomycetes</taxon>
        <taxon>Polyporales</taxon>
        <taxon>Rhodofomes</taxon>
    </lineage>
</organism>
<evidence type="ECO:0000313" key="5">
    <source>
        <dbReference type="Proteomes" id="UP000298390"/>
    </source>
</evidence>
<keyword evidence="3" id="KW-0732">Signal</keyword>
<evidence type="ECO:0000256" key="2">
    <source>
        <dbReference type="SAM" id="Phobius"/>
    </source>
</evidence>
<protein>
    <submittedName>
        <fullName evidence="4">Uncharacterized protein</fullName>
    </submittedName>
</protein>
<reference evidence="4 5" key="1">
    <citation type="submission" date="2019-01" db="EMBL/GenBank/DDBJ databases">
        <title>Genome sequencing of the rare red list fungi Fomitopsis rosea.</title>
        <authorList>
            <person name="Buettner E."/>
            <person name="Kellner H."/>
        </authorList>
    </citation>
    <scope>NUCLEOTIDE SEQUENCE [LARGE SCALE GENOMIC DNA]</scope>
    <source>
        <strain evidence="4 5">DSM 105464</strain>
    </source>
</reference>
<feature type="region of interest" description="Disordered" evidence="1">
    <location>
        <begin position="413"/>
        <end position="471"/>
    </location>
</feature>
<gene>
    <name evidence="4" type="ORF">EVJ58_g3877</name>
</gene>
<accession>A0A4Y9YN52</accession>